<dbReference type="AlphaFoldDB" id="A0AA38GL79"/>
<dbReference type="InterPro" id="IPR000674">
    <property type="entry name" value="Ald_Oxase/Xan_DH_a/b"/>
</dbReference>
<keyword evidence="3" id="KW-0560">Oxidoreductase</keyword>
<feature type="non-terminal residue" evidence="6">
    <location>
        <position position="1"/>
    </location>
</feature>
<dbReference type="InterPro" id="IPR008274">
    <property type="entry name" value="AldOxase/xan_DH_MoCoBD1"/>
</dbReference>
<dbReference type="Gene3D" id="3.30.365.10">
    <property type="entry name" value="Aldehyde oxidase/xanthine dehydrogenase, molybdopterin binding domain"/>
    <property type="match status" value="1"/>
</dbReference>
<feature type="compositionally biased region" description="Basic residues" evidence="4">
    <location>
        <begin position="285"/>
        <end position="298"/>
    </location>
</feature>
<evidence type="ECO:0000256" key="3">
    <source>
        <dbReference type="ARBA" id="ARBA00023002"/>
    </source>
</evidence>
<dbReference type="GO" id="GO:0016491">
    <property type="term" value="F:oxidoreductase activity"/>
    <property type="evidence" value="ECO:0007669"/>
    <property type="project" value="UniProtKB-KW"/>
</dbReference>
<dbReference type="SUPFAM" id="SSF56003">
    <property type="entry name" value="Molybdenum cofactor-binding domain"/>
    <property type="match status" value="1"/>
</dbReference>
<dbReference type="Gene3D" id="3.90.1170.50">
    <property type="entry name" value="Aldehyde oxidase/xanthine dehydrogenase, a/b hammerhead"/>
    <property type="match status" value="1"/>
</dbReference>
<dbReference type="PANTHER" id="PTHR11908">
    <property type="entry name" value="XANTHINE DEHYDROGENASE"/>
    <property type="match status" value="1"/>
</dbReference>
<keyword evidence="2" id="KW-0500">Molybdenum</keyword>
<organism evidence="6 7">
    <name type="scientific">Taxus chinensis</name>
    <name type="common">Chinese yew</name>
    <name type="synonym">Taxus wallichiana var. chinensis</name>
    <dbReference type="NCBI Taxonomy" id="29808"/>
    <lineage>
        <taxon>Eukaryota</taxon>
        <taxon>Viridiplantae</taxon>
        <taxon>Streptophyta</taxon>
        <taxon>Embryophyta</taxon>
        <taxon>Tracheophyta</taxon>
        <taxon>Spermatophyta</taxon>
        <taxon>Pinopsida</taxon>
        <taxon>Pinidae</taxon>
        <taxon>Conifers II</taxon>
        <taxon>Cupressales</taxon>
        <taxon>Taxaceae</taxon>
        <taxon>Taxus</taxon>
    </lineage>
</organism>
<protein>
    <recommendedName>
        <fullName evidence="5">Aldehyde oxidase/xanthine dehydrogenase a/b hammerhead domain-containing protein</fullName>
    </recommendedName>
</protein>
<accession>A0AA38GL79</accession>
<dbReference type="SUPFAM" id="SSF54665">
    <property type="entry name" value="CO dehydrogenase molybdoprotein N-domain-like"/>
    <property type="match status" value="1"/>
</dbReference>
<sequence>LKTLQKVSFWVKEQSIHHLCYQYSEEASNYTSAAKQPSDTKLPLVHNKVMASREAVYVDDIPAPENCLYGAYVHSKKALALINKVDVKQALESPSVVSYISSTDIPKQGRNLGVEAFFGGEILFAEDTVEWVGQPIGLMVAKTWHDAKRAADIVNVDYDCKTLGPPILSVEMASEKKSFFEVPEWWAPKPVGDFTKGMSKADHRIESAEVRIGSQYYFYLETQTALAIPDEDECMVVYSSSQNPNILQTCIAKCLGIPIHNVRVITRRVGGAFGGKATRSVPIKQPHRRKEAGQKRRGNGSLTQKEKVNSSKGIQGIVICQQTRAHTPQAPRASWMKGKWLQCSPPNTAQQIPEAKAQQRVKEVEREVYTLQLHPHEASGT</sequence>
<dbReference type="InterPro" id="IPR016208">
    <property type="entry name" value="Ald_Oxase/xanthine_DH-like"/>
</dbReference>
<dbReference type="Pfam" id="PF01315">
    <property type="entry name" value="Ald_Xan_dh_C"/>
    <property type="match status" value="1"/>
</dbReference>
<dbReference type="InterPro" id="IPR037165">
    <property type="entry name" value="AldOxase/xan_DH_Mopterin-bd_sf"/>
</dbReference>
<dbReference type="GO" id="GO:0005506">
    <property type="term" value="F:iron ion binding"/>
    <property type="evidence" value="ECO:0007669"/>
    <property type="project" value="InterPro"/>
</dbReference>
<evidence type="ECO:0000313" key="6">
    <source>
        <dbReference type="EMBL" id="KAH9323788.1"/>
    </source>
</evidence>
<dbReference type="EMBL" id="JAHRHJ020000003">
    <property type="protein sequence ID" value="KAH9323788.1"/>
    <property type="molecule type" value="Genomic_DNA"/>
</dbReference>
<dbReference type="PANTHER" id="PTHR11908:SF132">
    <property type="entry name" value="ALDEHYDE OXIDASE 1-RELATED"/>
    <property type="match status" value="1"/>
</dbReference>
<evidence type="ECO:0000259" key="5">
    <source>
        <dbReference type="SMART" id="SM01008"/>
    </source>
</evidence>
<feature type="region of interest" description="Disordered" evidence="4">
    <location>
        <begin position="275"/>
        <end position="310"/>
    </location>
</feature>
<evidence type="ECO:0000313" key="7">
    <source>
        <dbReference type="Proteomes" id="UP000824469"/>
    </source>
</evidence>
<dbReference type="Pfam" id="PF02738">
    <property type="entry name" value="MoCoBD_1"/>
    <property type="match status" value="1"/>
</dbReference>
<gene>
    <name evidence="6" type="ORF">KI387_018427</name>
</gene>
<proteinExistence type="inferred from homology"/>
<evidence type="ECO:0000256" key="4">
    <source>
        <dbReference type="SAM" id="MobiDB-lite"/>
    </source>
</evidence>
<dbReference type="Proteomes" id="UP000824469">
    <property type="component" value="Unassembled WGS sequence"/>
</dbReference>
<evidence type="ECO:0000256" key="1">
    <source>
        <dbReference type="ARBA" id="ARBA00006849"/>
    </source>
</evidence>
<keyword evidence="7" id="KW-1185">Reference proteome</keyword>
<reference evidence="6 7" key="1">
    <citation type="journal article" date="2021" name="Nat. Plants">
        <title>The Taxus genome provides insights into paclitaxel biosynthesis.</title>
        <authorList>
            <person name="Xiong X."/>
            <person name="Gou J."/>
            <person name="Liao Q."/>
            <person name="Li Y."/>
            <person name="Zhou Q."/>
            <person name="Bi G."/>
            <person name="Li C."/>
            <person name="Du R."/>
            <person name="Wang X."/>
            <person name="Sun T."/>
            <person name="Guo L."/>
            <person name="Liang H."/>
            <person name="Lu P."/>
            <person name="Wu Y."/>
            <person name="Zhang Z."/>
            <person name="Ro D.K."/>
            <person name="Shang Y."/>
            <person name="Huang S."/>
            <person name="Yan J."/>
        </authorList>
    </citation>
    <scope>NUCLEOTIDE SEQUENCE [LARGE SCALE GENOMIC DNA]</scope>
    <source>
        <strain evidence="6">Ta-2019</strain>
    </source>
</reference>
<dbReference type="SMART" id="SM01008">
    <property type="entry name" value="Ald_Xan_dh_C"/>
    <property type="match status" value="1"/>
</dbReference>
<dbReference type="InterPro" id="IPR036856">
    <property type="entry name" value="Ald_Oxase/Xan_DH_a/b_sf"/>
</dbReference>
<dbReference type="FunFam" id="3.30.365.10:FF:000001">
    <property type="entry name" value="Xanthine dehydrogenase oxidase"/>
    <property type="match status" value="1"/>
</dbReference>
<comment type="caution">
    <text evidence="6">The sequence shown here is derived from an EMBL/GenBank/DDBJ whole genome shotgun (WGS) entry which is preliminary data.</text>
</comment>
<feature type="domain" description="Aldehyde oxidase/xanthine dehydrogenase a/b hammerhead" evidence="5">
    <location>
        <begin position="52"/>
        <end position="162"/>
    </location>
</feature>
<name>A0AA38GL79_TAXCH</name>
<comment type="similarity">
    <text evidence="1">Belongs to the xanthine dehydrogenase family.</text>
</comment>
<evidence type="ECO:0000256" key="2">
    <source>
        <dbReference type="ARBA" id="ARBA00022505"/>
    </source>
</evidence>